<keyword evidence="3 5" id="KW-1133">Transmembrane helix</keyword>
<dbReference type="GO" id="GO:0012505">
    <property type="term" value="C:endomembrane system"/>
    <property type="evidence" value="ECO:0007669"/>
    <property type="project" value="UniProtKB-SubCell"/>
</dbReference>
<reference evidence="7 8" key="1">
    <citation type="submission" date="2017-09" db="EMBL/GenBank/DDBJ databases">
        <title>Depth-based differentiation of microbial function through sediment-hosted aquifers and enrichment of novel symbionts in the deep terrestrial subsurface.</title>
        <authorList>
            <person name="Probst A.J."/>
            <person name="Ladd B."/>
            <person name="Jarett J.K."/>
            <person name="Geller-Mcgrath D.E."/>
            <person name="Sieber C.M."/>
            <person name="Emerson J.B."/>
            <person name="Anantharaman K."/>
            <person name="Thomas B.C."/>
            <person name="Malmstrom R."/>
            <person name="Stieglmeier M."/>
            <person name="Klingl A."/>
            <person name="Woyke T."/>
            <person name="Ryan C.M."/>
            <person name="Banfield J.F."/>
        </authorList>
    </citation>
    <scope>NUCLEOTIDE SEQUENCE [LARGE SCALE GENOMIC DNA]</scope>
    <source>
        <strain evidence="7">CG17_big_fil_post_rev_8_21_14_2_50_48_46</strain>
    </source>
</reference>
<evidence type="ECO:0000256" key="1">
    <source>
        <dbReference type="ARBA" id="ARBA00004127"/>
    </source>
</evidence>
<dbReference type="Pfam" id="PF02656">
    <property type="entry name" value="DUF202"/>
    <property type="match status" value="1"/>
</dbReference>
<comment type="caution">
    <text evidence="7">The sequence shown here is derived from an EMBL/GenBank/DDBJ whole genome shotgun (WGS) entry which is preliminary data.</text>
</comment>
<evidence type="ECO:0000256" key="5">
    <source>
        <dbReference type="SAM" id="Phobius"/>
    </source>
</evidence>
<gene>
    <name evidence="7" type="ORF">COW36_21455</name>
</gene>
<evidence type="ECO:0000256" key="2">
    <source>
        <dbReference type="ARBA" id="ARBA00022692"/>
    </source>
</evidence>
<keyword evidence="2 5" id="KW-0812">Transmembrane</keyword>
<evidence type="ECO:0000256" key="3">
    <source>
        <dbReference type="ARBA" id="ARBA00022989"/>
    </source>
</evidence>
<feature type="domain" description="DUF202" evidence="6">
    <location>
        <begin position="21"/>
        <end position="84"/>
    </location>
</feature>
<evidence type="ECO:0000259" key="6">
    <source>
        <dbReference type="Pfam" id="PF02656"/>
    </source>
</evidence>
<feature type="transmembrane region" description="Helical" evidence="5">
    <location>
        <begin position="30"/>
        <end position="51"/>
    </location>
</feature>
<evidence type="ECO:0000313" key="7">
    <source>
        <dbReference type="EMBL" id="PIW14606.1"/>
    </source>
</evidence>
<dbReference type="Proteomes" id="UP000231019">
    <property type="component" value="Unassembled WGS sequence"/>
</dbReference>
<sequence>MSKKPSEYGELSLTDCLALDRTHLANERTALAYARTSLASILAGITLGKLFPDEMTFILLSVLLPTIGIVIGAIGLSRVFSYRKRIENYYSTPEKN</sequence>
<evidence type="ECO:0000256" key="4">
    <source>
        <dbReference type="ARBA" id="ARBA00023136"/>
    </source>
</evidence>
<evidence type="ECO:0000313" key="8">
    <source>
        <dbReference type="Proteomes" id="UP000231019"/>
    </source>
</evidence>
<dbReference type="EMBL" id="PFFQ01000059">
    <property type="protein sequence ID" value="PIW14606.1"/>
    <property type="molecule type" value="Genomic_DNA"/>
</dbReference>
<dbReference type="InterPro" id="IPR003807">
    <property type="entry name" value="DUF202"/>
</dbReference>
<protein>
    <recommendedName>
        <fullName evidence="6">DUF202 domain-containing protein</fullName>
    </recommendedName>
</protein>
<proteinExistence type="predicted"/>
<comment type="subcellular location">
    <subcellularLocation>
        <location evidence="1">Endomembrane system</location>
        <topology evidence="1">Multi-pass membrane protein</topology>
    </subcellularLocation>
</comment>
<organism evidence="7 8">
    <name type="scientific">bacterium (Candidatus Blackallbacteria) CG17_big_fil_post_rev_8_21_14_2_50_48_46</name>
    <dbReference type="NCBI Taxonomy" id="2014261"/>
    <lineage>
        <taxon>Bacteria</taxon>
        <taxon>Candidatus Blackallbacteria</taxon>
    </lineage>
</organism>
<dbReference type="AlphaFoldDB" id="A0A2M7FZN2"/>
<feature type="transmembrane region" description="Helical" evidence="5">
    <location>
        <begin position="57"/>
        <end position="76"/>
    </location>
</feature>
<name>A0A2M7FZN2_9BACT</name>
<keyword evidence="4 5" id="KW-0472">Membrane</keyword>
<accession>A0A2M7FZN2</accession>